<dbReference type="KEGG" id="dpf:ON006_07195"/>
<dbReference type="InterPro" id="IPR008756">
    <property type="entry name" value="Peptidase_M56"/>
</dbReference>
<organism evidence="4 5">
    <name type="scientific">Dyadobacter pollutisoli</name>
    <dbReference type="NCBI Taxonomy" id="2910158"/>
    <lineage>
        <taxon>Bacteria</taxon>
        <taxon>Pseudomonadati</taxon>
        <taxon>Bacteroidota</taxon>
        <taxon>Cytophagia</taxon>
        <taxon>Cytophagales</taxon>
        <taxon>Spirosomataceae</taxon>
        <taxon>Dyadobacter</taxon>
    </lineage>
</organism>
<sequence>MHFDIISASFVQKFIHAICLTFMHSLWQGLFVAVFAGLILLLTKKSAPALRYNLLSFLLFAFLITNGLTFAWELNAQNLFGKTESGVTWLINRSEVPTVTGGNYLFSSAEESAWITAITTFCNANASIIVAIWLLIFSVKSVRAAVGLFYIQNIKKRKVSEVTDHWNWRFSALCQKLKISQRARLMESAMISVPIVIGILKPVVLLPVGMLANLSVAQIEAIILHELAHIKRRDYLVNLIQVCCENVFFFNPAILWLSYLLRDEREHCCDDLAMSVMGDKTSFIHALVSFQEYNMAGSRLEMAFSKKPNHLLDRIKRIIYNNNKPLNAMEKLFVTLSLVTAIALSAAVSQAVPVKEMTAVFRQEKPEIVSPAPARSNVVVAALDTLPKKKERRSNTEIHSANIYSNEEGVSTYHVHANGKEYEMIQKNGKTTSLKVDGRQIPESEMASFQPEIDKIITDIKIEHEKAEIERGKAEKMRAEAEVHRQEAEVQRKKADERRAEAEVLRGQAEKLRAEADQHRMAASKQREDAEVRRTEAEQHRTVANKQRAEADAQRAQAEKHRAEAEVHRAEADEHRKEAEVHRREAEKERQAYEKMQTGMINDLIEGGVIKDKSNLSYKLSQEELIVNGVKQSEELHKKLKNRYIKDKAVEMVYNFSGRTGYTTTGFIYTK</sequence>
<dbReference type="Gene3D" id="3.30.2010.10">
    <property type="entry name" value="Metalloproteases ('zincins'), catalytic domain"/>
    <property type="match status" value="1"/>
</dbReference>
<protein>
    <submittedName>
        <fullName evidence="4">M48 family metalloprotease</fullName>
        <ecNumber evidence="4">3.4.24.-</ecNumber>
    </submittedName>
</protein>
<dbReference type="EMBL" id="CP112998">
    <property type="protein sequence ID" value="WAC13735.1"/>
    <property type="molecule type" value="Genomic_DNA"/>
</dbReference>
<gene>
    <name evidence="4" type="ORF">ON006_07195</name>
</gene>
<dbReference type="Proteomes" id="UP001164653">
    <property type="component" value="Chromosome"/>
</dbReference>
<feature type="transmembrane region" description="Helical" evidence="2">
    <location>
        <begin position="113"/>
        <end position="136"/>
    </location>
</feature>
<keyword evidence="4" id="KW-0645">Protease</keyword>
<dbReference type="EC" id="3.4.24.-" evidence="4"/>
<dbReference type="Pfam" id="PF05569">
    <property type="entry name" value="Peptidase_M56"/>
    <property type="match status" value="1"/>
</dbReference>
<keyword evidence="2" id="KW-0472">Membrane</keyword>
<feature type="transmembrane region" description="Helical" evidence="2">
    <location>
        <begin position="54"/>
        <end position="72"/>
    </location>
</feature>
<dbReference type="InterPro" id="IPR052173">
    <property type="entry name" value="Beta-lactam_resp_regulator"/>
</dbReference>
<feature type="transmembrane region" description="Helical" evidence="2">
    <location>
        <begin position="14"/>
        <end position="42"/>
    </location>
</feature>
<dbReference type="CDD" id="cd07341">
    <property type="entry name" value="M56_BlaR1_MecR1_like"/>
    <property type="match status" value="1"/>
</dbReference>
<reference evidence="4" key="1">
    <citation type="submission" date="2022-11" db="EMBL/GenBank/DDBJ databases">
        <title>Dyadobacter pollutisoli sp. nov., isolated from plastic dumped soil.</title>
        <authorList>
            <person name="Kim J.M."/>
            <person name="Kim K.R."/>
            <person name="Lee J.K."/>
            <person name="Hao L."/>
            <person name="Jeon C.O."/>
        </authorList>
    </citation>
    <scope>NUCLEOTIDE SEQUENCE</scope>
    <source>
        <strain evidence="4">U1</strain>
    </source>
</reference>
<accession>A0A9E8NBR8</accession>
<feature type="transmembrane region" description="Helical" evidence="2">
    <location>
        <begin position="332"/>
        <end position="352"/>
    </location>
</feature>
<dbReference type="PANTHER" id="PTHR34978">
    <property type="entry name" value="POSSIBLE SENSOR-TRANSDUCER PROTEIN BLAR"/>
    <property type="match status" value="1"/>
</dbReference>
<evidence type="ECO:0000313" key="5">
    <source>
        <dbReference type="Proteomes" id="UP001164653"/>
    </source>
</evidence>
<evidence type="ECO:0000256" key="1">
    <source>
        <dbReference type="SAM" id="MobiDB-lite"/>
    </source>
</evidence>
<proteinExistence type="predicted"/>
<dbReference type="AlphaFoldDB" id="A0A9E8NBR8"/>
<dbReference type="RefSeq" id="WP_244819157.1">
    <property type="nucleotide sequence ID" value="NZ_CP112998.1"/>
</dbReference>
<feature type="transmembrane region" description="Helical" evidence="2">
    <location>
        <begin position="235"/>
        <end position="257"/>
    </location>
</feature>
<evidence type="ECO:0000259" key="3">
    <source>
        <dbReference type="Pfam" id="PF05569"/>
    </source>
</evidence>
<feature type="region of interest" description="Disordered" evidence="1">
    <location>
        <begin position="568"/>
        <end position="589"/>
    </location>
</feature>
<keyword evidence="2" id="KW-1133">Transmembrane helix</keyword>
<feature type="domain" description="Peptidase M56" evidence="3">
    <location>
        <begin position="116"/>
        <end position="281"/>
    </location>
</feature>
<keyword evidence="5" id="KW-1185">Reference proteome</keyword>
<name>A0A9E8NBR8_9BACT</name>
<evidence type="ECO:0000313" key="4">
    <source>
        <dbReference type="EMBL" id="WAC13735.1"/>
    </source>
</evidence>
<dbReference type="GO" id="GO:0008237">
    <property type="term" value="F:metallopeptidase activity"/>
    <property type="evidence" value="ECO:0007669"/>
    <property type="project" value="UniProtKB-KW"/>
</dbReference>
<dbReference type="PANTHER" id="PTHR34978:SF3">
    <property type="entry name" value="SLR0241 PROTEIN"/>
    <property type="match status" value="1"/>
</dbReference>
<feature type="region of interest" description="Disordered" evidence="1">
    <location>
        <begin position="470"/>
        <end position="549"/>
    </location>
</feature>
<keyword evidence="4" id="KW-0482">Metalloprotease</keyword>
<feature type="transmembrane region" description="Helical" evidence="2">
    <location>
        <begin position="185"/>
        <end position="204"/>
    </location>
</feature>
<keyword evidence="2" id="KW-0812">Transmembrane</keyword>
<keyword evidence="4" id="KW-0378">Hydrolase</keyword>
<evidence type="ECO:0000256" key="2">
    <source>
        <dbReference type="SAM" id="Phobius"/>
    </source>
</evidence>